<dbReference type="Gene3D" id="3.30.70.240">
    <property type="match status" value="1"/>
</dbReference>
<dbReference type="GO" id="GO:0043022">
    <property type="term" value="F:ribosome binding"/>
    <property type="evidence" value="ECO:0007669"/>
    <property type="project" value="UniProtKB-UniRule"/>
</dbReference>
<evidence type="ECO:0000256" key="2">
    <source>
        <dbReference type="ARBA" id="ARBA00022741"/>
    </source>
</evidence>
<dbReference type="PANTHER" id="PTHR43512:SF4">
    <property type="entry name" value="TRANSLATION FACTOR GUF1 HOMOLOG, CHLOROPLASTIC"/>
    <property type="match status" value="1"/>
</dbReference>
<dbReference type="Pfam" id="PF00679">
    <property type="entry name" value="EFG_C"/>
    <property type="match status" value="1"/>
</dbReference>
<reference evidence="8" key="2">
    <citation type="submission" date="2022-01" db="EMBL/GenBank/DDBJ databases">
        <authorList>
            <person name="Hirooka S."/>
            <person name="Miyagishima S.Y."/>
        </authorList>
    </citation>
    <scope>NUCLEOTIDE SEQUENCE</scope>
    <source>
        <strain evidence="8">NBRC 102759</strain>
    </source>
</reference>
<keyword evidence="4 6" id="KW-0648">Protein biosynthesis</keyword>
<dbReference type="InterPro" id="IPR031157">
    <property type="entry name" value="G_TR_CS"/>
</dbReference>
<dbReference type="PRINTS" id="PR00315">
    <property type="entry name" value="ELONGATNFCT"/>
</dbReference>
<dbReference type="PANTHER" id="PTHR43512">
    <property type="entry name" value="TRANSLATION FACTOR GUF1-RELATED"/>
    <property type="match status" value="1"/>
</dbReference>
<dbReference type="FunFam" id="3.40.50.300:FF:000078">
    <property type="entry name" value="Elongation factor 4"/>
    <property type="match status" value="1"/>
</dbReference>
<dbReference type="Pfam" id="PF06421">
    <property type="entry name" value="LepA_C"/>
    <property type="match status" value="1"/>
</dbReference>
<dbReference type="SUPFAM" id="SSF54980">
    <property type="entry name" value="EF-G C-terminal domain-like"/>
    <property type="match status" value="2"/>
</dbReference>
<dbReference type="CDD" id="cd16260">
    <property type="entry name" value="EF4_III"/>
    <property type="match status" value="1"/>
</dbReference>
<dbReference type="FunFam" id="3.30.70.240:FF:000007">
    <property type="entry name" value="Translation factor GUF1, mitochondrial"/>
    <property type="match status" value="1"/>
</dbReference>
<dbReference type="FunFam" id="3.30.70.870:FF:000004">
    <property type="entry name" value="Translation factor GUF1, mitochondrial"/>
    <property type="match status" value="1"/>
</dbReference>
<keyword evidence="9" id="KW-1185">Reference proteome</keyword>
<feature type="binding site" evidence="6">
    <location>
        <begin position="177"/>
        <end position="181"/>
    </location>
    <ligand>
        <name>GTP</name>
        <dbReference type="ChEBI" id="CHEBI:37565"/>
    </ligand>
</feature>
<dbReference type="InterPro" id="IPR000640">
    <property type="entry name" value="EFG_V-like"/>
</dbReference>
<dbReference type="SUPFAM" id="SSF50447">
    <property type="entry name" value="Translation proteins"/>
    <property type="match status" value="1"/>
</dbReference>
<evidence type="ECO:0000256" key="5">
    <source>
        <dbReference type="ARBA" id="ARBA00023134"/>
    </source>
</evidence>
<dbReference type="Gene3D" id="3.30.70.2570">
    <property type="entry name" value="Elongation factor 4, C-terminal domain"/>
    <property type="match status" value="1"/>
</dbReference>
<dbReference type="Gene3D" id="2.40.30.10">
    <property type="entry name" value="Translation factors"/>
    <property type="match status" value="1"/>
</dbReference>
<reference evidence="8" key="1">
    <citation type="journal article" date="2022" name="Proc. Natl. Acad. Sci. U.S.A.">
        <title>Life cycle and functional genomics of the unicellular red alga Galdieria for elucidating algal and plant evolution and industrial use.</title>
        <authorList>
            <person name="Hirooka S."/>
            <person name="Itabashi T."/>
            <person name="Ichinose T.M."/>
            <person name="Onuma R."/>
            <person name="Fujiwara T."/>
            <person name="Yamashita S."/>
            <person name="Jong L.W."/>
            <person name="Tomita R."/>
            <person name="Iwane A.H."/>
            <person name="Miyagishima S.Y."/>
        </authorList>
    </citation>
    <scope>NUCLEOTIDE SEQUENCE</scope>
    <source>
        <strain evidence="8">NBRC 102759</strain>
    </source>
</reference>
<dbReference type="SUPFAM" id="SSF52540">
    <property type="entry name" value="P-loop containing nucleoside triphosphate hydrolases"/>
    <property type="match status" value="1"/>
</dbReference>
<dbReference type="Proteomes" id="UP001061958">
    <property type="component" value="Unassembled WGS sequence"/>
</dbReference>
<protein>
    <recommendedName>
        <fullName evidence="6">Translation factor GUF1 homolog, mitochondrial</fullName>
        <ecNumber evidence="6">3.6.5.n1</ecNumber>
    </recommendedName>
    <alternativeName>
        <fullName evidence="6">Elongation factor 4 homolog</fullName>
        <shortName evidence="6">EF-4</shortName>
    </alternativeName>
    <alternativeName>
        <fullName evidence="6">GTPase GUF1 homolog</fullName>
    </alternativeName>
    <alternativeName>
        <fullName evidence="6">Ribosomal back-translocase</fullName>
    </alternativeName>
</protein>
<dbReference type="GO" id="GO:0005759">
    <property type="term" value="C:mitochondrial matrix"/>
    <property type="evidence" value="ECO:0007669"/>
    <property type="project" value="UniProtKB-UniRule"/>
</dbReference>
<dbReference type="InterPro" id="IPR013842">
    <property type="entry name" value="LepA_CTD"/>
</dbReference>
<dbReference type="GO" id="GO:0006412">
    <property type="term" value="P:translation"/>
    <property type="evidence" value="ECO:0007669"/>
    <property type="project" value="UniProtKB-KW"/>
</dbReference>
<dbReference type="Gene3D" id="3.40.50.300">
    <property type="entry name" value="P-loop containing nucleotide triphosphate hydrolases"/>
    <property type="match status" value="1"/>
</dbReference>
<dbReference type="InterPro" id="IPR006297">
    <property type="entry name" value="EF-4"/>
</dbReference>
<dbReference type="PROSITE" id="PS51722">
    <property type="entry name" value="G_TR_2"/>
    <property type="match status" value="1"/>
</dbReference>
<evidence type="ECO:0000256" key="4">
    <source>
        <dbReference type="ARBA" id="ARBA00022917"/>
    </source>
</evidence>
<evidence type="ECO:0000313" key="9">
    <source>
        <dbReference type="Proteomes" id="UP001061958"/>
    </source>
</evidence>
<gene>
    <name evidence="8" type="ORF">GpartN1_g4515.t1</name>
</gene>
<dbReference type="SMART" id="SM00838">
    <property type="entry name" value="EFG_C"/>
    <property type="match status" value="1"/>
</dbReference>
<proteinExistence type="inferred from homology"/>
<feature type="binding site" evidence="6">
    <location>
        <begin position="111"/>
        <end position="118"/>
    </location>
    <ligand>
        <name>GTP</name>
        <dbReference type="ChEBI" id="CHEBI:37565"/>
    </ligand>
</feature>
<dbReference type="InterPro" id="IPR035654">
    <property type="entry name" value="LepA_IV"/>
</dbReference>
<dbReference type="InterPro" id="IPR035647">
    <property type="entry name" value="EFG_III/V"/>
</dbReference>
<evidence type="ECO:0000313" key="8">
    <source>
        <dbReference type="EMBL" id="GJQ12724.1"/>
    </source>
</evidence>
<dbReference type="GO" id="GO:0003924">
    <property type="term" value="F:GTPase activity"/>
    <property type="evidence" value="ECO:0007669"/>
    <property type="project" value="UniProtKB-UniRule"/>
</dbReference>
<keyword evidence="6" id="KW-0999">Mitochondrion inner membrane</keyword>
<dbReference type="InterPro" id="IPR027417">
    <property type="entry name" value="P-loop_NTPase"/>
</dbReference>
<dbReference type="Pfam" id="PF03144">
    <property type="entry name" value="GTP_EFTU_D2"/>
    <property type="match status" value="1"/>
</dbReference>
<keyword evidence="3 6" id="KW-0378">Hydrolase</keyword>
<dbReference type="InterPro" id="IPR000795">
    <property type="entry name" value="T_Tr_GTP-bd_dom"/>
</dbReference>
<dbReference type="CDD" id="cd03699">
    <property type="entry name" value="EF4_II"/>
    <property type="match status" value="1"/>
</dbReference>
<dbReference type="GO" id="GO:0005743">
    <property type="term" value="C:mitochondrial inner membrane"/>
    <property type="evidence" value="ECO:0007669"/>
    <property type="project" value="UniProtKB-SubCell"/>
</dbReference>
<accession>A0A9C7PYY1</accession>
<dbReference type="NCBIfam" id="TIGR01393">
    <property type="entry name" value="lepA"/>
    <property type="match status" value="1"/>
</dbReference>
<comment type="function">
    <text evidence="6">Promotes mitochondrial protein synthesis. May act as a fidelity factor of the translation reaction, by catalyzing a one-codon backward translocation of tRNAs on improperly translocated ribosomes. Binds to mitochondrial ribosomes in a GTP-dependent manner.</text>
</comment>
<comment type="similarity">
    <text evidence="6">Belongs to the GTP-binding elongation factor family. LepA subfamily.</text>
</comment>
<comment type="subcellular location">
    <subcellularLocation>
        <location evidence="6">Mitochondrion inner membrane</location>
        <topology evidence="6">Peripheral membrane protein</topology>
        <orientation evidence="6">Matrix side</orientation>
    </subcellularLocation>
</comment>
<dbReference type="EMBL" id="BQMJ01000036">
    <property type="protein sequence ID" value="GJQ12724.1"/>
    <property type="molecule type" value="Genomic_DNA"/>
</dbReference>
<keyword evidence="6" id="KW-0472">Membrane</keyword>
<evidence type="ECO:0000259" key="7">
    <source>
        <dbReference type="PROSITE" id="PS51722"/>
    </source>
</evidence>
<feature type="domain" description="Tr-type G" evidence="7">
    <location>
        <begin position="102"/>
        <end position="284"/>
    </location>
</feature>
<keyword evidence="2 6" id="KW-0547">Nucleotide-binding</keyword>
<dbReference type="InterPro" id="IPR009000">
    <property type="entry name" value="Transl_B-barrel_sf"/>
</dbReference>
<name>A0A9C7PYY1_9RHOD</name>
<comment type="caution">
    <text evidence="8">The sequence shown here is derived from an EMBL/GenBank/DDBJ whole genome shotgun (WGS) entry which is preliminary data.</text>
</comment>
<organism evidence="8 9">
    <name type="scientific">Galdieria partita</name>
    <dbReference type="NCBI Taxonomy" id="83374"/>
    <lineage>
        <taxon>Eukaryota</taxon>
        <taxon>Rhodophyta</taxon>
        <taxon>Bangiophyceae</taxon>
        <taxon>Galdieriales</taxon>
        <taxon>Galdieriaceae</taxon>
        <taxon>Galdieria</taxon>
    </lineage>
</organism>
<evidence type="ECO:0000256" key="3">
    <source>
        <dbReference type="ARBA" id="ARBA00022801"/>
    </source>
</evidence>
<keyword evidence="6" id="KW-0496">Mitochondrion</keyword>
<dbReference type="CDD" id="cd01890">
    <property type="entry name" value="LepA"/>
    <property type="match status" value="1"/>
</dbReference>
<evidence type="ECO:0000256" key="1">
    <source>
        <dbReference type="ARBA" id="ARBA00005454"/>
    </source>
</evidence>
<sequence length="700" mass="78858">MPRGGIVQCRGKCCTRRILYGFCGVSFQLHHFRVPGSSCVCTKRGDFSLTCLNRNKPWQSLRRYLLRYAISPTQVLPIWISMEEAAIKSNREEQTTRDVSPQQLRNFCIIAHIDHGKSTLADRLLQLTNTVSNRDMKEQFLDTMDLERERGITIKLQTARMTYKASDGKEYILNLIDTPGHVDFSYEVSRSLVACEGAILVVDASQGVEAQTLANVYLASESGLEIIPVLNKVDLPSAEPFRVRQEIEQMIGLDTSNCLEISAKTGKNVEKVLEYIVKYIPPPKDRTNAPLRALIFDSYYDSYRGVIVYFRIFDGVLETGRKIRFMNSQKDFEIVEVGVLAPHQVPVARLIAGEVGYLVAGIKTVQDARVGDTITLANQPAHSPLAGYKEAKPMVFCGLFPADADQFEDLREALEKLKLNDSALSYEPESSSAMGFGFRCGFLGLLHMEIVCERLSREYGLDLVTTSPSVGYYVHLENNSPILIQNPCELPEPHLVDHIEEPYVRLEVITPSEYVGSLMELTQSRRGIFQDMKYITATRTSLVYELPLAELVTNFFDLVKSRSRGYASMEYQWSGYRVGDLVKLEVAVNGEKVDALCSIVHRDKAYSIARALTERLKELIPRQQFRIPVQGMIGNRVIASEHIPALRKDVLAKCYGGDISRKKKLLKKQAEGKKRMKAIGKVDVPQEAFRAMLSLKQPDD</sequence>
<dbReference type="Pfam" id="PF00009">
    <property type="entry name" value="GTP_EFTU"/>
    <property type="match status" value="1"/>
</dbReference>
<dbReference type="OrthoDB" id="1074at2759"/>
<dbReference type="InterPro" id="IPR004161">
    <property type="entry name" value="EFTu-like_2"/>
</dbReference>
<dbReference type="InterPro" id="IPR038363">
    <property type="entry name" value="LepA_C_sf"/>
</dbReference>
<dbReference type="NCBIfam" id="TIGR00231">
    <property type="entry name" value="small_GTP"/>
    <property type="match status" value="1"/>
</dbReference>
<keyword evidence="5 6" id="KW-0342">GTP-binding</keyword>
<dbReference type="GO" id="GO:0005525">
    <property type="term" value="F:GTP binding"/>
    <property type="evidence" value="ECO:0007669"/>
    <property type="project" value="UniProtKB-UniRule"/>
</dbReference>
<comment type="similarity">
    <text evidence="1">Belongs to the TRAFAC class translation factor GTPase superfamily. Classic translation factor GTPase family. LepA subfamily.</text>
</comment>
<evidence type="ECO:0000256" key="6">
    <source>
        <dbReference type="HAMAP-Rule" id="MF_03137"/>
    </source>
</evidence>
<dbReference type="GO" id="GO:0045727">
    <property type="term" value="P:positive regulation of translation"/>
    <property type="evidence" value="ECO:0007669"/>
    <property type="project" value="UniProtKB-UniRule"/>
</dbReference>
<dbReference type="Gene3D" id="3.30.70.870">
    <property type="entry name" value="Elongation Factor G (Translational Gtpase), domain 3"/>
    <property type="match status" value="1"/>
</dbReference>
<dbReference type="FunFam" id="2.40.30.10:FF:000015">
    <property type="entry name" value="Translation factor GUF1, mitochondrial"/>
    <property type="match status" value="1"/>
</dbReference>
<dbReference type="EC" id="3.6.5.n1" evidence="6"/>
<dbReference type="PROSITE" id="PS00301">
    <property type="entry name" value="G_TR_1"/>
    <property type="match status" value="1"/>
</dbReference>
<dbReference type="FunFam" id="3.30.70.2570:FF:000001">
    <property type="entry name" value="Translation factor GUF1, mitochondrial"/>
    <property type="match status" value="1"/>
</dbReference>
<feature type="binding site" evidence="6">
    <location>
        <begin position="231"/>
        <end position="234"/>
    </location>
    <ligand>
        <name>GTP</name>
        <dbReference type="ChEBI" id="CHEBI:37565"/>
    </ligand>
</feature>
<dbReference type="AlphaFoldDB" id="A0A9C7PYY1"/>
<dbReference type="InterPro" id="IPR005225">
    <property type="entry name" value="Small_GTP-bd"/>
</dbReference>
<dbReference type="CDD" id="cd03709">
    <property type="entry name" value="lepA_C"/>
    <property type="match status" value="1"/>
</dbReference>
<dbReference type="HAMAP" id="MF_00071">
    <property type="entry name" value="LepA"/>
    <property type="match status" value="1"/>
</dbReference>
<comment type="catalytic activity">
    <reaction evidence="6">
        <text>GTP + H2O = GDP + phosphate + H(+)</text>
        <dbReference type="Rhea" id="RHEA:19669"/>
        <dbReference type="ChEBI" id="CHEBI:15377"/>
        <dbReference type="ChEBI" id="CHEBI:15378"/>
        <dbReference type="ChEBI" id="CHEBI:37565"/>
        <dbReference type="ChEBI" id="CHEBI:43474"/>
        <dbReference type="ChEBI" id="CHEBI:58189"/>
        <dbReference type="EC" id="3.6.5.n1"/>
    </reaction>
</comment>